<dbReference type="GO" id="GO:0016020">
    <property type="term" value="C:membrane"/>
    <property type="evidence" value="ECO:0007669"/>
    <property type="project" value="InterPro"/>
</dbReference>
<comment type="caution">
    <text evidence="5">The sequence shown here is derived from an EMBL/GenBank/DDBJ whole genome shotgun (WGS) entry which is preliminary data.</text>
</comment>
<dbReference type="RefSeq" id="WP_005540912.1">
    <property type="nucleotide sequence ID" value="NZ_JH378832.1"/>
</dbReference>
<feature type="region of interest" description="Disordered" evidence="2">
    <location>
        <begin position="1"/>
        <end position="52"/>
    </location>
</feature>
<dbReference type="AlphaFoldDB" id="G5GIF2"/>
<evidence type="ECO:0000313" key="6">
    <source>
        <dbReference type="Proteomes" id="UP000003011"/>
    </source>
</evidence>
<dbReference type="SMART" id="SM00062">
    <property type="entry name" value="PBPb"/>
    <property type="match status" value="1"/>
</dbReference>
<feature type="compositionally biased region" description="Polar residues" evidence="2">
    <location>
        <begin position="1"/>
        <end position="17"/>
    </location>
</feature>
<protein>
    <recommendedName>
        <fullName evidence="7">Solute-binding protein family 3/N-terminal domain-containing protein</fullName>
    </recommendedName>
</protein>
<dbReference type="InterPro" id="IPR001638">
    <property type="entry name" value="Solute-binding_3/MltF_N"/>
</dbReference>
<dbReference type="SUPFAM" id="SSF53850">
    <property type="entry name" value="Periplasmic binding protein-like II"/>
    <property type="match status" value="1"/>
</dbReference>
<evidence type="ECO:0000259" key="3">
    <source>
        <dbReference type="SMART" id="SM00062"/>
    </source>
</evidence>
<feature type="domain" description="Solute-binding protein family 3/N-terminal" evidence="3">
    <location>
        <begin position="53"/>
        <end position="276"/>
    </location>
</feature>
<dbReference type="Gene3D" id="3.40.190.10">
    <property type="entry name" value="Periplasmic binding protein-like II"/>
    <property type="match status" value="2"/>
</dbReference>
<evidence type="ECO:0000313" key="5">
    <source>
        <dbReference type="EMBL" id="EHI55627.1"/>
    </source>
</evidence>
<dbReference type="CDD" id="cd00996">
    <property type="entry name" value="PBP2_AatB_like"/>
    <property type="match status" value="1"/>
</dbReference>
<organism evidence="5 6">
    <name type="scientific">Johnsonella ignava ATCC 51276</name>
    <dbReference type="NCBI Taxonomy" id="679200"/>
    <lineage>
        <taxon>Bacteria</taxon>
        <taxon>Bacillati</taxon>
        <taxon>Bacillota</taxon>
        <taxon>Clostridia</taxon>
        <taxon>Lachnospirales</taxon>
        <taxon>Lachnospiraceae</taxon>
        <taxon>Johnsonella</taxon>
    </lineage>
</organism>
<feature type="domain" description="Ionotropic glutamate receptor C-terminal" evidence="4">
    <location>
        <begin position="53"/>
        <end position="275"/>
    </location>
</feature>
<name>G5GIF2_9FIRM</name>
<gene>
    <name evidence="5" type="ORF">HMPREF9333_01342</name>
</gene>
<feature type="compositionally biased region" description="Basic and acidic residues" evidence="2">
    <location>
        <begin position="26"/>
        <end position="52"/>
    </location>
</feature>
<dbReference type="Proteomes" id="UP000003011">
    <property type="component" value="Unassembled WGS sequence"/>
</dbReference>
<evidence type="ECO:0008006" key="7">
    <source>
        <dbReference type="Google" id="ProtNLM"/>
    </source>
</evidence>
<keyword evidence="1" id="KW-0732">Signal</keyword>
<dbReference type="eggNOG" id="COG0834">
    <property type="taxonomic scope" value="Bacteria"/>
</dbReference>
<dbReference type="EMBL" id="ACZL01000021">
    <property type="protein sequence ID" value="EHI55627.1"/>
    <property type="molecule type" value="Genomic_DNA"/>
</dbReference>
<dbReference type="Pfam" id="PF00497">
    <property type="entry name" value="SBP_bac_3"/>
    <property type="match status" value="1"/>
</dbReference>
<accession>G5GIF2</accession>
<dbReference type="InterPro" id="IPR001320">
    <property type="entry name" value="Iontro_rcpt_C"/>
</dbReference>
<dbReference type="STRING" id="679200.HMPREF9333_01342"/>
<proteinExistence type="predicted"/>
<sequence length="281" mass="30802">MLSACAGNTANSSTGETSAGGADKTSVSEKETEKKKEDGTVKQDEKTENSEEKFVVGFDKDFPPMGFVGDSGEYEGFDLDLAKETAQKLGMEIVYQPIAWDAKELELENGNIDCIWNGFTMTGREDGYTWSMPYMENSQVFVVKKDSGIKDLAGLKGKNVEVQVDSSADAALKDKAEIAGTFGQLITVADYNTAFMDLEMGAADAVAMDIVVAGYQIEKRNSDDFVILDEKLSSEQYAIGFKKGNTQLRDKVDKTLKEMAQEGTLKKVSEKWFGRDVTIVK</sequence>
<dbReference type="PANTHER" id="PTHR35936">
    <property type="entry name" value="MEMBRANE-BOUND LYTIC MUREIN TRANSGLYCOSYLASE F"/>
    <property type="match status" value="1"/>
</dbReference>
<evidence type="ECO:0000259" key="4">
    <source>
        <dbReference type="SMART" id="SM00079"/>
    </source>
</evidence>
<evidence type="ECO:0000256" key="1">
    <source>
        <dbReference type="ARBA" id="ARBA00022729"/>
    </source>
</evidence>
<dbReference type="PANTHER" id="PTHR35936:SF34">
    <property type="entry name" value="ABC TRANSPORTER EXTRACELLULAR-BINDING PROTEIN YCKB-RELATED"/>
    <property type="match status" value="1"/>
</dbReference>
<dbReference type="PATRIC" id="fig|679200.3.peg.1425"/>
<dbReference type="HOGENOM" id="CLU_019602_18_2_9"/>
<dbReference type="SMART" id="SM00079">
    <property type="entry name" value="PBPe"/>
    <property type="match status" value="1"/>
</dbReference>
<reference evidence="5 6" key="1">
    <citation type="submission" date="2011-08" db="EMBL/GenBank/DDBJ databases">
        <title>The Genome Sequence of Johnsonella ignava ATCC 51276.</title>
        <authorList>
            <consortium name="The Broad Institute Genome Sequencing Platform"/>
            <person name="Earl A."/>
            <person name="Ward D."/>
            <person name="Feldgarden M."/>
            <person name="Gevers D."/>
            <person name="Izard J."/>
            <person name="Blanton J.M."/>
            <person name="Baranova O.V."/>
            <person name="Dewhirst F.E."/>
            <person name="Young S.K."/>
            <person name="Zeng Q."/>
            <person name="Gargeya S."/>
            <person name="Fitzgerald M."/>
            <person name="Haas B."/>
            <person name="Abouelleil A."/>
            <person name="Alvarado L."/>
            <person name="Arachchi H.M."/>
            <person name="Berlin A."/>
            <person name="Brown A."/>
            <person name="Chapman S.B."/>
            <person name="Chen Z."/>
            <person name="Dunbar C."/>
            <person name="Freedman E."/>
            <person name="Gearin G."/>
            <person name="Gellesch M."/>
            <person name="Goldberg J."/>
            <person name="Griggs A."/>
            <person name="Gujja S."/>
            <person name="Heiman D."/>
            <person name="Howarth C."/>
            <person name="Larson L."/>
            <person name="Lui A."/>
            <person name="MacDonald P.J.P."/>
            <person name="Montmayeur A."/>
            <person name="Murphy C."/>
            <person name="Neiman D."/>
            <person name="Pearson M."/>
            <person name="Priest M."/>
            <person name="Roberts A."/>
            <person name="Saif S."/>
            <person name="Shea T."/>
            <person name="Shenoy N."/>
            <person name="Sisk P."/>
            <person name="Stolte C."/>
            <person name="Sykes S."/>
            <person name="Wortman J."/>
            <person name="Nusbaum C."/>
            <person name="Birren B."/>
        </authorList>
    </citation>
    <scope>NUCLEOTIDE SEQUENCE [LARGE SCALE GENOMIC DNA]</scope>
    <source>
        <strain evidence="5 6">ATCC 51276</strain>
    </source>
</reference>
<evidence type="ECO:0000256" key="2">
    <source>
        <dbReference type="SAM" id="MobiDB-lite"/>
    </source>
</evidence>
<dbReference type="GO" id="GO:0015276">
    <property type="term" value="F:ligand-gated monoatomic ion channel activity"/>
    <property type="evidence" value="ECO:0007669"/>
    <property type="project" value="InterPro"/>
</dbReference>
<keyword evidence="6" id="KW-1185">Reference proteome</keyword>